<sequence>MSEALNASIAKYDSNAFFHAGFEPSVSIIGCLGFVAANVVLAIIIEHGLDVVERVIERHPTYFKLLTKMYRELMVGGFTAFVSKRIQQWNIMSNEHENMLNASDDMVLYYGIAIALQSIVMFWRLRRHNSQVDKLSIMTSQELCDELQRETSSKHHLPEVYHSVVKMKIIRRYFLNAYTLPELFSFPKYLRAIQDSEIIQLFDIELFAWLLMVGVYLAFFTVCDAVDRINLAPDLQTFDEAKKVIRTRLLVLFFFIAALGIAMYLLSLYLQHCVQRIVVQASNTAAEDHQLIAALERIANEESNLARDETPEIAIERMNKIADSLSERPDHSTIWGLFQSGVRKCLGRQRTRELKFQVAKIHIPFFSRKLLHVVIKLMLNMNAMYLALELQCFFTILRPTFTYPELLWYPAILLALVLALGVNMAFIAPRIVYNMAVVNATVRVNPAELKRSVEHFTEVLEIQRKMVAALLHFTQTHLKSLADMEAELKLQDDKGTGYVEIDDLRHAIKRYGFKFSKNKFNTFIRLQFKTKGTKVPYETFFKTLFHTVEMNEIQNSTASTPVGANLLSPKKTTSVSFNM</sequence>
<evidence type="ECO:0000256" key="1">
    <source>
        <dbReference type="SAM" id="Phobius"/>
    </source>
</evidence>
<organism evidence="3 4">
    <name type="scientific">Thraustotheca clavata</name>
    <dbReference type="NCBI Taxonomy" id="74557"/>
    <lineage>
        <taxon>Eukaryota</taxon>
        <taxon>Sar</taxon>
        <taxon>Stramenopiles</taxon>
        <taxon>Oomycota</taxon>
        <taxon>Saprolegniomycetes</taxon>
        <taxon>Saprolegniales</taxon>
        <taxon>Achlyaceae</taxon>
        <taxon>Thraustotheca</taxon>
    </lineage>
</organism>
<feature type="transmembrane region" description="Helical" evidence="1">
    <location>
        <begin position="206"/>
        <end position="229"/>
    </location>
</feature>
<keyword evidence="1" id="KW-1133">Transmembrane helix</keyword>
<feature type="transmembrane region" description="Helical" evidence="1">
    <location>
        <begin position="249"/>
        <end position="270"/>
    </location>
</feature>
<feature type="transmembrane region" description="Helical" evidence="1">
    <location>
        <begin position="408"/>
        <end position="428"/>
    </location>
</feature>
<feature type="transmembrane region" description="Helical" evidence="1">
    <location>
        <begin position="107"/>
        <end position="125"/>
    </location>
</feature>
<dbReference type="STRING" id="74557.A0A1V9ZW35"/>
<dbReference type="Proteomes" id="UP000243217">
    <property type="component" value="Unassembled WGS sequence"/>
</dbReference>
<comment type="caution">
    <text evidence="3">The sequence shown here is derived from an EMBL/GenBank/DDBJ whole genome shotgun (WGS) entry which is preliminary data.</text>
</comment>
<evidence type="ECO:0000313" key="4">
    <source>
        <dbReference type="Proteomes" id="UP000243217"/>
    </source>
</evidence>
<accession>A0A1V9ZW35</accession>
<dbReference type="SUPFAM" id="SSF47473">
    <property type="entry name" value="EF-hand"/>
    <property type="match status" value="1"/>
</dbReference>
<proteinExistence type="predicted"/>
<gene>
    <name evidence="3" type="ORF">THRCLA_05381</name>
</gene>
<keyword evidence="1" id="KW-0472">Membrane</keyword>
<evidence type="ECO:0000259" key="2">
    <source>
        <dbReference type="PROSITE" id="PS50222"/>
    </source>
</evidence>
<dbReference type="AlphaFoldDB" id="A0A1V9ZW35"/>
<dbReference type="PROSITE" id="PS50222">
    <property type="entry name" value="EF_HAND_2"/>
    <property type="match status" value="1"/>
</dbReference>
<feature type="transmembrane region" description="Helical" evidence="1">
    <location>
        <begin position="370"/>
        <end position="388"/>
    </location>
</feature>
<dbReference type="GO" id="GO:0005509">
    <property type="term" value="F:calcium ion binding"/>
    <property type="evidence" value="ECO:0007669"/>
    <property type="project" value="InterPro"/>
</dbReference>
<dbReference type="EMBL" id="JNBS01001180">
    <property type="protein sequence ID" value="OQS02225.1"/>
    <property type="molecule type" value="Genomic_DNA"/>
</dbReference>
<dbReference type="OrthoDB" id="68481at2759"/>
<evidence type="ECO:0000313" key="3">
    <source>
        <dbReference type="EMBL" id="OQS02225.1"/>
    </source>
</evidence>
<feature type="transmembrane region" description="Helical" evidence="1">
    <location>
        <begin position="26"/>
        <end position="49"/>
    </location>
</feature>
<feature type="domain" description="EF-hand" evidence="2">
    <location>
        <begin position="479"/>
        <end position="514"/>
    </location>
</feature>
<keyword evidence="1" id="KW-0812">Transmembrane</keyword>
<dbReference type="InterPro" id="IPR011992">
    <property type="entry name" value="EF-hand-dom_pair"/>
</dbReference>
<reference evidence="3 4" key="1">
    <citation type="journal article" date="2014" name="Genome Biol. Evol.">
        <title>The secreted proteins of Achlya hypogyna and Thraustotheca clavata identify the ancestral oomycete secretome and reveal gene acquisitions by horizontal gene transfer.</title>
        <authorList>
            <person name="Misner I."/>
            <person name="Blouin N."/>
            <person name="Leonard G."/>
            <person name="Richards T.A."/>
            <person name="Lane C.E."/>
        </authorList>
    </citation>
    <scope>NUCLEOTIDE SEQUENCE [LARGE SCALE GENOMIC DNA]</scope>
    <source>
        <strain evidence="3 4">ATCC 34112</strain>
    </source>
</reference>
<name>A0A1V9ZW35_9STRA</name>
<protein>
    <recommendedName>
        <fullName evidence="2">EF-hand domain-containing protein</fullName>
    </recommendedName>
</protein>
<keyword evidence="4" id="KW-1185">Reference proteome</keyword>
<dbReference type="InterPro" id="IPR002048">
    <property type="entry name" value="EF_hand_dom"/>
</dbReference>